<dbReference type="InterPro" id="IPR014729">
    <property type="entry name" value="Rossmann-like_a/b/a_fold"/>
</dbReference>
<dbReference type="Gene3D" id="3.40.50.620">
    <property type="entry name" value="HUPs"/>
    <property type="match status" value="1"/>
</dbReference>
<dbReference type="PANTHER" id="PTHR31964">
    <property type="entry name" value="ADENINE NUCLEOTIDE ALPHA HYDROLASES-LIKE SUPERFAMILY PROTEIN"/>
    <property type="match status" value="1"/>
</dbReference>
<dbReference type="PANTHER" id="PTHR31964:SF113">
    <property type="entry name" value="USPA DOMAIN-CONTAINING PROTEIN"/>
    <property type="match status" value="1"/>
</dbReference>
<dbReference type="Pfam" id="PF00582">
    <property type="entry name" value="Usp"/>
    <property type="match status" value="1"/>
</dbReference>
<proteinExistence type="inferred from homology"/>
<evidence type="ECO:0000259" key="2">
    <source>
        <dbReference type="Pfam" id="PF00582"/>
    </source>
</evidence>
<evidence type="ECO:0000313" key="3">
    <source>
        <dbReference type="EMBL" id="MBA8932019.1"/>
    </source>
</evidence>
<comment type="caution">
    <text evidence="3">The sequence shown here is derived from an EMBL/GenBank/DDBJ whole genome shotgun (WGS) entry which is preliminary data.</text>
</comment>
<sequence length="169" mass="18228">MDAKGKVVVGVDGSQASVDALRWALEEARRRDAEVHVVTAWHTDPPPVEGPPPVVGMPYHAAEEALTAQQAQQDQAMACVAGEAQGMTVYRHMVGQWPPRALVHLSTGADLLVLGRQGHSWVAEKLLGSVSAYCLRHARCPVVVVPARKPVQQERPNPVVVQAAPEPLY</sequence>
<name>A0ABR6BZN5_9PSEU</name>
<protein>
    <submittedName>
        <fullName evidence="3">Nucleotide-binding universal stress UspA family protein</fullName>
    </submittedName>
</protein>
<gene>
    <name evidence="3" type="ORF">BC739_009278</name>
</gene>
<organism evidence="3 4">
    <name type="scientific">Kutzneria viridogrisea</name>
    <dbReference type="NCBI Taxonomy" id="47990"/>
    <lineage>
        <taxon>Bacteria</taxon>
        <taxon>Bacillati</taxon>
        <taxon>Actinomycetota</taxon>
        <taxon>Actinomycetes</taxon>
        <taxon>Pseudonocardiales</taxon>
        <taxon>Pseudonocardiaceae</taxon>
        <taxon>Kutzneria</taxon>
    </lineage>
</organism>
<dbReference type="InterPro" id="IPR006016">
    <property type="entry name" value="UspA"/>
</dbReference>
<dbReference type="PRINTS" id="PR01438">
    <property type="entry name" value="UNVRSLSTRESS"/>
</dbReference>
<keyword evidence="4" id="KW-1185">Reference proteome</keyword>
<evidence type="ECO:0000256" key="1">
    <source>
        <dbReference type="ARBA" id="ARBA00008791"/>
    </source>
</evidence>
<reference evidence="3 4" key="1">
    <citation type="submission" date="2020-08" db="EMBL/GenBank/DDBJ databases">
        <title>Genomic Encyclopedia of Archaeal and Bacterial Type Strains, Phase II (KMG-II): from individual species to whole genera.</title>
        <authorList>
            <person name="Goeker M."/>
        </authorList>
    </citation>
    <scope>NUCLEOTIDE SEQUENCE [LARGE SCALE GENOMIC DNA]</scope>
    <source>
        <strain evidence="3 4">DSM 43850</strain>
    </source>
</reference>
<dbReference type="CDD" id="cd00293">
    <property type="entry name" value="USP-like"/>
    <property type="match status" value="1"/>
</dbReference>
<comment type="similarity">
    <text evidence="1">Belongs to the universal stress protein A family.</text>
</comment>
<dbReference type="Proteomes" id="UP000517916">
    <property type="component" value="Unassembled WGS sequence"/>
</dbReference>
<feature type="domain" description="UspA" evidence="2">
    <location>
        <begin position="6"/>
        <end position="146"/>
    </location>
</feature>
<dbReference type="EMBL" id="JACJID010000010">
    <property type="protein sequence ID" value="MBA8932019.1"/>
    <property type="molecule type" value="Genomic_DNA"/>
</dbReference>
<accession>A0ABR6BZN5</accession>
<dbReference type="RefSeq" id="WP_182840594.1">
    <property type="nucleotide sequence ID" value="NZ_BAAABQ010000049.1"/>
</dbReference>
<dbReference type="InterPro" id="IPR006015">
    <property type="entry name" value="Universal_stress_UspA"/>
</dbReference>
<dbReference type="SUPFAM" id="SSF52402">
    <property type="entry name" value="Adenine nucleotide alpha hydrolases-like"/>
    <property type="match status" value="1"/>
</dbReference>
<evidence type="ECO:0000313" key="4">
    <source>
        <dbReference type="Proteomes" id="UP000517916"/>
    </source>
</evidence>